<gene>
    <name evidence="1" type="ORF">BC739_008110</name>
</gene>
<sequence>MAGQNTGEIRIAGVGRILVAAVNAVPPADFTKSWDSATWHDLGFTTQDGVKLVKKEKFDPVETWQAVAPVRLVHAQRDLSLKFQLVQLNADTVPFFFGGGSLDTNLNYVISGLPNVQERALGIEFTDGPAVTHRIVIPRGAVTETEDTAIMRTAPIKLGVTFVALLGAGGSLATWSMNTLSPASA</sequence>
<dbReference type="Proteomes" id="UP000517916">
    <property type="component" value="Unassembled WGS sequence"/>
</dbReference>
<organism evidence="1 2">
    <name type="scientific">Kutzneria viridogrisea</name>
    <dbReference type="NCBI Taxonomy" id="47990"/>
    <lineage>
        <taxon>Bacteria</taxon>
        <taxon>Bacillati</taxon>
        <taxon>Actinomycetota</taxon>
        <taxon>Actinomycetes</taxon>
        <taxon>Pseudonocardiales</taxon>
        <taxon>Pseudonocardiaceae</taxon>
        <taxon>Kutzneria</taxon>
    </lineage>
</organism>
<reference evidence="1 2" key="1">
    <citation type="submission" date="2020-08" db="EMBL/GenBank/DDBJ databases">
        <title>Genomic Encyclopedia of Archaeal and Bacterial Type Strains, Phase II (KMG-II): from individual species to whole genera.</title>
        <authorList>
            <person name="Goeker M."/>
        </authorList>
    </citation>
    <scope>NUCLEOTIDE SEQUENCE [LARGE SCALE GENOMIC DNA]</scope>
    <source>
        <strain evidence="1 2">DSM 43850</strain>
    </source>
</reference>
<proteinExistence type="predicted"/>
<dbReference type="Pfam" id="PF25681">
    <property type="entry name" value="Phage_TTP_17"/>
    <property type="match status" value="1"/>
</dbReference>
<dbReference type="RefSeq" id="WP_025357324.1">
    <property type="nucleotide sequence ID" value="NZ_BAAABQ010000018.1"/>
</dbReference>
<dbReference type="EMBL" id="JACJID010000007">
    <property type="protein sequence ID" value="MBA8930863.1"/>
    <property type="molecule type" value="Genomic_DNA"/>
</dbReference>
<evidence type="ECO:0000313" key="1">
    <source>
        <dbReference type="EMBL" id="MBA8930863.1"/>
    </source>
</evidence>
<comment type="caution">
    <text evidence="1">The sequence shown here is derived from an EMBL/GenBank/DDBJ whole genome shotgun (WGS) entry which is preliminary data.</text>
</comment>
<evidence type="ECO:0008006" key="3">
    <source>
        <dbReference type="Google" id="ProtNLM"/>
    </source>
</evidence>
<dbReference type="InterPro" id="IPR058154">
    <property type="entry name" value="Bxb1_TTP-like"/>
</dbReference>
<evidence type="ECO:0000313" key="2">
    <source>
        <dbReference type="Proteomes" id="UP000517916"/>
    </source>
</evidence>
<accession>A0ABR6BVH4</accession>
<keyword evidence="2" id="KW-1185">Reference proteome</keyword>
<name>A0ABR6BVH4_9PSEU</name>
<protein>
    <recommendedName>
        <fullName evidence="3">Phage tail protein</fullName>
    </recommendedName>
</protein>